<dbReference type="Pfam" id="PF03819">
    <property type="entry name" value="MazG"/>
    <property type="match status" value="1"/>
</dbReference>
<dbReference type="InterPro" id="IPR047046">
    <property type="entry name" value="YpjD/YvdC"/>
</dbReference>
<evidence type="ECO:0000313" key="2">
    <source>
        <dbReference type="EMBL" id="OHA73939.1"/>
    </source>
</evidence>
<accession>A0A1G2RNK0</accession>
<evidence type="ECO:0000313" key="3">
    <source>
        <dbReference type="Proteomes" id="UP000176917"/>
    </source>
</evidence>
<dbReference type="SUPFAM" id="SSF101386">
    <property type="entry name" value="all-alpha NTP pyrophosphatases"/>
    <property type="match status" value="1"/>
</dbReference>
<dbReference type="PIRSF" id="PIRSF029904">
    <property type="entry name" value="UCP029904_pph"/>
    <property type="match status" value="1"/>
</dbReference>
<dbReference type="PANTHER" id="PTHR42692:SF1">
    <property type="entry name" value="NUCLEOTIDE PYROPHOSPHOHYDROLASE"/>
    <property type="match status" value="1"/>
</dbReference>
<dbReference type="AlphaFoldDB" id="A0A1G2RNK0"/>
<comment type="caution">
    <text evidence="2">The sequence shown here is derived from an EMBL/GenBank/DDBJ whole genome shotgun (WGS) entry which is preliminary data.</text>
</comment>
<reference evidence="2 3" key="1">
    <citation type="journal article" date="2016" name="Nat. Commun.">
        <title>Thousands of microbial genomes shed light on interconnected biogeochemical processes in an aquifer system.</title>
        <authorList>
            <person name="Anantharaman K."/>
            <person name="Brown C.T."/>
            <person name="Hug L.A."/>
            <person name="Sharon I."/>
            <person name="Castelle C.J."/>
            <person name="Probst A.J."/>
            <person name="Thomas B.C."/>
            <person name="Singh A."/>
            <person name="Wilkins M.J."/>
            <person name="Karaoz U."/>
            <person name="Brodie E.L."/>
            <person name="Williams K.H."/>
            <person name="Hubbard S.S."/>
            <person name="Banfield J.F."/>
        </authorList>
    </citation>
    <scope>NUCLEOTIDE SEQUENCE [LARGE SCALE GENOMIC DNA]</scope>
</reference>
<organism evidence="2 3">
    <name type="scientific">Candidatus Wildermuthbacteria bacterium RIFCSPLOWO2_01_FULL_48_16</name>
    <dbReference type="NCBI Taxonomy" id="1802461"/>
    <lineage>
        <taxon>Bacteria</taxon>
        <taxon>Candidatus Wildermuthiibacteriota</taxon>
    </lineage>
</organism>
<dbReference type="Gene3D" id="1.10.287.1080">
    <property type="entry name" value="MazG-like"/>
    <property type="match status" value="1"/>
</dbReference>
<evidence type="ECO:0000259" key="1">
    <source>
        <dbReference type="Pfam" id="PF03819"/>
    </source>
</evidence>
<dbReference type="EMBL" id="MHUG01000003">
    <property type="protein sequence ID" value="OHA73939.1"/>
    <property type="molecule type" value="Genomic_DNA"/>
</dbReference>
<name>A0A1G2RNK0_9BACT</name>
<feature type="domain" description="NTP pyrophosphohydrolase MazG-like" evidence="1">
    <location>
        <begin position="26"/>
        <end position="99"/>
    </location>
</feature>
<dbReference type="Proteomes" id="UP000176917">
    <property type="component" value="Unassembled WGS sequence"/>
</dbReference>
<gene>
    <name evidence="2" type="ORF">A3B24_02115</name>
</gene>
<dbReference type="InterPro" id="IPR012359">
    <property type="entry name" value="MazG-related_YpjD"/>
</dbReference>
<dbReference type="InterPro" id="IPR004518">
    <property type="entry name" value="MazG-like_dom"/>
</dbReference>
<dbReference type="PANTHER" id="PTHR42692">
    <property type="entry name" value="NUCLEOTIDE PYROPHOSPHOHYDROLASE"/>
    <property type="match status" value="1"/>
</dbReference>
<proteinExistence type="predicted"/>
<protein>
    <recommendedName>
        <fullName evidence="1">NTP pyrophosphohydrolase MazG-like domain-containing protein</fullName>
    </recommendedName>
</protein>
<sequence length="103" mass="11839">MKKYQKAIDEWAQGLKEPYWPALSQFARVAEEVGELGRLLNHIYGSKRKKIGEAKQELGEEIADVIFALICIANRHGIDLDKEIEKVLTKAKVRDKDRFAKKN</sequence>
<dbReference type="STRING" id="1802461.A3B24_02115"/>